<feature type="binding site" evidence="14">
    <location>
        <position position="14"/>
    </location>
    <ligand>
        <name>[4Fe-4S] cluster</name>
        <dbReference type="ChEBI" id="CHEBI:49883"/>
        <label>1</label>
    </ligand>
</feature>
<evidence type="ECO:0000256" key="5">
    <source>
        <dbReference type="ARBA" id="ARBA00022691"/>
    </source>
</evidence>
<evidence type="ECO:0000256" key="8">
    <source>
        <dbReference type="ARBA" id="ARBA00023004"/>
    </source>
</evidence>
<feature type="binding site" evidence="14">
    <location>
        <position position="50"/>
    </location>
    <ligand>
        <name>[4Fe-4S] cluster</name>
        <dbReference type="ChEBI" id="CHEBI:49883"/>
        <label>1</label>
    </ligand>
</feature>
<evidence type="ECO:0000256" key="14">
    <source>
        <dbReference type="HAMAP-Rule" id="MF_01864"/>
    </source>
</evidence>
<evidence type="ECO:0000313" key="18">
    <source>
        <dbReference type="EMBL" id="MBM1714443.1"/>
    </source>
</evidence>
<dbReference type="FunFam" id="3.40.50.12160:FF:000001">
    <property type="entry name" value="tRNA-2-methylthio-N(6)-dimethylallyladenosine synthase"/>
    <property type="match status" value="1"/>
</dbReference>
<feature type="domain" description="Radical SAM core" evidence="17">
    <location>
        <begin position="145"/>
        <end position="375"/>
    </location>
</feature>
<evidence type="ECO:0000256" key="3">
    <source>
        <dbReference type="ARBA" id="ARBA00022490"/>
    </source>
</evidence>
<protein>
    <recommendedName>
        <fullName evidence="10 14">tRNA-2-methylthio-N(6)-dimethylallyladenosine synthase</fullName>
        <ecNumber evidence="10 14">2.8.4.3</ecNumber>
    </recommendedName>
    <alternativeName>
        <fullName evidence="14">(Dimethylallyl)adenosine tRNA methylthiotransferase MiaB</fullName>
    </alternativeName>
    <alternativeName>
        <fullName evidence="14">tRNA-i(6)A37 methylthiotransferase</fullName>
    </alternativeName>
</protein>
<accession>A0AAE2VZH7</accession>
<dbReference type="RefSeq" id="WP_064224664.1">
    <property type="nucleotide sequence ID" value="NZ_CANKZB010000001.1"/>
</dbReference>
<keyword evidence="5 14" id="KW-0949">S-adenosyl-L-methionine</keyword>
<keyword evidence="7 14" id="KW-0479">Metal-binding</keyword>
<organism evidence="18 19">
    <name type="scientific">Sulfitobacter geojensis</name>
    <dbReference type="NCBI Taxonomy" id="1342299"/>
    <lineage>
        <taxon>Bacteria</taxon>
        <taxon>Pseudomonadati</taxon>
        <taxon>Pseudomonadota</taxon>
        <taxon>Alphaproteobacteria</taxon>
        <taxon>Rhodobacterales</taxon>
        <taxon>Roseobacteraceae</taxon>
        <taxon>Sulfitobacter</taxon>
    </lineage>
</organism>
<dbReference type="GO" id="GO:0035597">
    <property type="term" value="F:tRNA-2-methylthio-N(6)-dimethylallyladenosine(37) synthase activity"/>
    <property type="evidence" value="ECO:0007669"/>
    <property type="project" value="UniProtKB-EC"/>
</dbReference>
<dbReference type="InterPro" id="IPR038135">
    <property type="entry name" value="Methylthiotransferase_N_sf"/>
</dbReference>
<dbReference type="InterPro" id="IPR007197">
    <property type="entry name" value="rSAM"/>
</dbReference>
<dbReference type="GO" id="GO:0005829">
    <property type="term" value="C:cytosol"/>
    <property type="evidence" value="ECO:0007669"/>
    <property type="project" value="TreeGrafter"/>
</dbReference>
<dbReference type="CDD" id="cd01335">
    <property type="entry name" value="Radical_SAM"/>
    <property type="match status" value="1"/>
</dbReference>
<evidence type="ECO:0000259" key="15">
    <source>
        <dbReference type="PROSITE" id="PS50926"/>
    </source>
</evidence>
<keyword evidence="9 14" id="KW-0411">Iron-sulfur</keyword>
<evidence type="ECO:0000256" key="6">
    <source>
        <dbReference type="ARBA" id="ARBA00022694"/>
    </source>
</evidence>
<dbReference type="InterPro" id="IPR006463">
    <property type="entry name" value="MiaB_methiolase"/>
</dbReference>
<dbReference type="AlphaFoldDB" id="A0AAE2VZH7"/>
<evidence type="ECO:0000256" key="10">
    <source>
        <dbReference type="ARBA" id="ARBA00033765"/>
    </source>
</evidence>
<dbReference type="Gene3D" id="3.80.30.20">
    <property type="entry name" value="tm_1862 like domain"/>
    <property type="match status" value="1"/>
</dbReference>
<dbReference type="Pfam" id="PF01938">
    <property type="entry name" value="TRAM"/>
    <property type="match status" value="1"/>
</dbReference>
<dbReference type="Gene3D" id="3.40.50.12160">
    <property type="entry name" value="Methylthiotransferase, N-terminal domain"/>
    <property type="match status" value="1"/>
</dbReference>
<evidence type="ECO:0000256" key="4">
    <source>
        <dbReference type="ARBA" id="ARBA00022679"/>
    </source>
</evidence>
<dbReference type="HAMAP" id="MF_01864">
    <property type="entry name" value="tRNA_metthiotr_MiaB"/>
    <property type="match status" value="1"/>
</dbReference>
<comment type="cofactor">
    <cofactor evidence="14">
        <name>[4Fe-4S] cluster</name>
        <dbReference type="ChEBI" id="CHEBI:49883"/>
    </cofactor>
    <text evidence="14">Binds 2 [4Fe-4S] clusters. One cluster is coordinated with 3 cysteines and an exchangeable S-adenosyl-L-methionine.</text>
</comment>
<evidence type="ECO:0000256" key="12">
    <source>
        <dbReference type="ARBA" id="ARBA00052380"/>
    </source>
</evidence>
<reference evidence="18 19" key="1">
    <citation type="submission" date="2021-01" db="EMBL/GenBank/DDBJ databases">
        <title>Diatom-associated Roseobacters Show Island Model of Population Structure.</title>
        <authorList>
            <person name="Qu L."/>
            <person name="Feng X."/>
            <person name="Chen Y."/>
            <person name="Li L."/>
            <person name="Wang X."/>
            <person name="Hu Z."/>
            <person name="Wang H."/>
            <person name="Luo H."/>
        </authorList>
    </citation>
    <scope>NUCLEOTIDE SEQUENCE [LARGE SCALE GENOMIC DNA]</scope>
    <source>
        <strain evidence="18 19">TR60-84</strain>
    </source>
</reference>
<dbReference type="SFLD" id="SFLDS00029">
    <property type="entry name" value="Radical_SAM"/>
    <property type="match status" value="1"/>
</dbReference>
<dbReference type="EC" id="2.8.4.3" evidence="10 14"/>
<dbReference type="EMBL" id="JAFBRM010000003">
    <property type="protein sequence ID" value="MBM1714443.1"/>
    <property type="molecule type" value="Genomic_DNA"/>
</dbReference>
<keyword evidence="8 14" id="KW-0408">Iron</keyword>
<dbReference type="PANTHER" id="PTHR43020">
    <property type="entry name" value="CDK5 REGULATORY SUBUNIT-ASSOCIATED PROTEIN 1"/>
    <property type="match status" value="1"/>
</dbReference>
<comment type="subunit">
    <text evidence="14">Monomer.</text>
</comment>
<evidence type="ECO:0000256" key="9">
    <source>
        <dbReference type="ARBA" id="ARBA00023014"/>
    </source>
</evidence>
<evidence type="ECO:0000256" key="13">
    <source>
        <dbReference type="ARBA" id="ARBA00052587"/>
    </source>
</evidence>
<dbReference type="PANTHER" id="PTHR43020:SF2">
    <property type="entry name" value="MITOCHONDRIAL TRNA METHYLTHIOTRANSFERASE CDK5RAP1"/>
    <property type="match status" value="1"/>
</dbReference>
<feature type="binding site" evidence="14">
    <location>
        <position position="159"/>
    </location>
    <ligand>
        <name>[4Fe-4S] cluster</name>
        <dbReference type="ChEBI" id="CHEBI:49883"/>
        <label>2</label>
        <note>4Fe-4S-S-AdoMet</note>
    </ligand>
</feature>
<dbReference type="SFLD" id="SFLDG01082">
    <property type="entry name" value="B12-binding_domain_containing"/>
    <property type="match status" value="1"/>
</dbReference>
<dbReference type="FunFam" id="3.80.30.20:FF:000001">
    <property type="entry name" value="tRNA-2-methylthio-N(6)-dimethylallyladenosine synthase 2"/>
    <property type="match status" value="1"/>
</dbReference>
<dbReference type="Pfam" id="PF04055">
    <property type="entry name" value="Radical_SAM"/>
    <property type="match status" value="1"/>
</dbReference>
<dbReference type="InterPro" id="IPR005839">
    <property type="entry name" value="Methylthiotransferase"/>
</dbReference>
<evidence type="ECO:0000256" key="2">
    <source>
        <dbReference type="ARBA" id="ARBA00022485"/>
    </source>
</evidence>
<evidence type="ECO:0000256" key="11">
    <source>
        <dbReference type="ARBA" id="ARBA00050926"/>
    </source>
</evidence>
<comment type="similarity">
    <text evidence="14">Belongs to the methylthiotransferase family. MiaB subfamily.</text>
</comment>
<dbReference type="InterPro" id="IPR023404">
    <property type="entry name" value="rSAM_horseshoe"/>
</dbReference>
<evidence type="ECO:0000259" key="17">
    <source>
        <dbReference type="PROSITE" id="PS51918"/>
    </source>
</evidence>
<evidence type="ECO:0000256" key="1">
    <source>
        <dbReference type="ARBA" id="ARBA00003234"/>
    </source>
</evidence>
<feature type="binding site" evidence="14">
    <location>
        <position position="166"/>
    </location>
    <ligand>
        <name>[4Fe-4S] cluster</name>
        <dbReference type="ChEBI" id="CHEBI:49883"/>
        <label>2</label>
        <note>4Fe-4S-S-AdoMet</note>
    </ligand>
</feature>
<dbReference type="InterPro" id="IPR020612">
    <property type="entry name" value="Methylthiotransferase_CS"/>
</dbReference>
<dbReference type="InterPro" id="IPR013848">
    <property type="entry name" value="Methylthiotransferase_N"/>
</dbReference>
<dbReference type="Pfam" id="PF00919">
    <property type="entry name" value="UPF0004"/>
    <property type="match status" value="1"/>
</dbReference>
<sequence>MTAPKKLFIKTYGCQMNVYDSERMAEALGGQGYVETSTADDADMILLNTCHIREKAAEKVYSELGRLKPLKELNPDLKIGVAGCVAQAEGEEIMRRQPAVDLVVGPQSYHRLPEMETKIRKGETALDTDFPEEDKFEHLKSRPKAKRAPAAFLTVQEGCDKFCAFCVVPYTRGAEVSRPASRVLQEARDLVERGVREVTLLGQNVNAYHGAGDAGDMTLAQLIRALAKVDGLERIRYTTSHPNDMDDDLIAAHGEVPELMPYLHLPVQSGSDRILKRMNRSHTADSYLRLLERIRAARPDIILSGDFIVGFPEETDADFEATMDLVREVKYGYAYSFKYSTRPGTPAAERALVDADVADARLQRLQALITGHQREIQNSMVGRDVSVLIERAGREAGQMLGKSEYLHSVHIENCTAQIGDIVNVRIAEAKTNSLTARHL</sequence>
<dbReference type="SFLD" id="SFLDG01061">
    <property type="entry name" value="methylthiotransferase"/>
    <property type="match status" value="1"/>
</dbReference>
<dbReference type="SFLD" id="SFLDF00273">
    <property type="entry name" value="(dimethylallyl)adenosine_tRNA"/>
    <property type="match status" value="1"/>
</dbReference>
<dbReference type="InterPro" id="IPR006638">
    <property type="entry name" value="Elp3/MiaA/NifB-like_rSAM"/>
</dbReference>
<dbReference type="InterPro" id="IPR058240">
    <property type="entry name" value="rSAM_sf"/>
</dbReference>
<dbReference type="PROSITE" id="PS50926">
    <property type="entry name" value="TRAM"/>
    <property type="match status" value="1"/>
</dbReference>
<keyword evidence="2 14" id="KW-0004">4Fe-4S</keyword>
<comment type="catalytic activity">
    <reaction evidence="12">
        <text>2-thio-N(6)-dimethylallyladenosine(37) in tRNA + S-adenosyl-L-methionine = 2-methylsulfanyl-N(6)-dimethylallyladenosine(37) in tRNA + S-adenosyl-L-homocysteine + H(+)</text>
        <dbReference type="Rhea" id="RHEA:37063"/>
        <dbReference type="Rhea" id="RHEA-COMP:10376"/>
        <dbReference type="Rhea" id="RHEA-COMP:10377"/>
        <dbReference type="ChEBI" id="CHEBI:15378"/>
        <dbReference type="ChEBI" id="CHEBI:57856"/>
        <dbReference type="ChEBI" id="CHEBI:59789"/>
        <dbReference type="ChEBI" id="CHEBI:74416"/>
        <dbReference type="ChEBI" id="CHEBI:74417"/>
    </reaction>
    <physiologicalReaction direction="left-to-right" evidence="12">
        <dbReference type="Rhea" id="RHEA:37064"/>
    </physiologicalReaction>
</comment>
<evidence type="ECO:0000256" key="7">
    <source>
        <dbReference type="ARBA" id="ARBA00022723"/>
    </source>
</evidence>
<dbReference type="Proteomes" id="UP000732193">
    <property type="component" value="Unassembled WGS sequence"/>
</dbReference>
<keyword evidence="3 14" id="KW-0963">Cytoplasm</keyword>
<comment type="subcellular location">
    <subcellularLocation>
        <location evidence="14">Cytoplasm</location>
    </subcellularLocation>
</comment>
<dbReference type="GO" id="GO:0051539">
    <property type="term" value="F:4 iron, 4 sulfur cluster binding"/>
    <property type="evidence" value="ECO:0007669"/>
    <property type="project" value="UniProtKB-UniRule"/>
</dbReference>
<evidence type="ECO:0000259" key="16">
    <source>
        <dbReference type="PROSITE" id="PS51449"/>
    </source>
</evidence>
<keyword evidence="19" id="KW-1185">Reference proteome</keyword>
<dbReference type="NCBIfam" id="TIGR01574">
    <property type="entry name" value="miaB-methiolase"/>
    <property type="match status" value="1"/>
</dbReference>
<comment type="caution">
    <text evidence="18">The sequence shown here is derived from an EMBL/GenBank/DDBJ whole genome shotgun (WGS) entry which is preliminary data.</text>
</comment>
<comment type="catalytic activity">
    <reaction evidence="11">
        <text>N(6)-dimethylallyladenosine(37) in tRNA + (sulfur carrier)-SH + AH2 + S-adenosyl-L-methionine = 2-thio-N(6)-dimethylallyladenosine(37) in tRNA + (sulfur carrier)-H + 5'-deoxyadenosine + L-methionine + A + H(+)</text>
        <dbReference type="Rhea" id="RHEA:36339"/>
        <dbReference type="Rhea" id="RHEA-COMP:10375"/>
        <dbReference type="Rhea" id="RHEA-COMP:10377"/>
        <dbReference type="Rhea" id="RHEA-COMP:14737"/>
        <dbReference type="Rhea" id="RHEA-COMP:14739"/>
        <dbReference type="ChEBI" id="CHEBI:13193"/>
        <dbReference type="ChEBI" id="CHEBI:15378"/>
        <dbReference type="ChEBI" id="CHEBI:17319"/>
        <dbReference type="ChEBI" id="CHEBI:17499"/>
        <dbReference type="ChEBI" id="CHEBI:29917"/>
        <dbReference type="ChEBI" id="CHEBI:57844"/>
        <dbReference type="ChEBI" id="CHEBI:59789"/>
        <dbReference type="ChEBI" id="CHEBI:64428"/>
        <dbReference type="ChEBI" id="CHEBI:74415"/>
        <dbReference type="ChEBI" id="CHEBI:74416"/>
    </reaction>
    <physiologicalReaction direction="left-to-right" evidence="11">
        <dbReference type="Rhea" id="RHEA:36340"/>
    </physiologicalReaction>
</comment>
<proteinExistence type="inferred from homology"/>
<dbReference type="PROSITE" id="PS51449">
    <property type="entry name" value="MTTASE_N"/>
    <property type="match status" value="1"/>
</dbReference>
<dbReference type="PROSITE" id="PS51918">
    <property type="entry name" value="RADICAL_SAM"/>
    <property type="match status" value="1"/>
</dbReference>
<evidence type="ECO:0000313" key="19">
    <source>
        <dbReference type="Proteomes" id="UP000732193"/>
    </source>
</evidence>
<dbReference type="GO" id="GO:0046872">
    <property type="term" value="F:metal ion binding"/>
    <property type="evidence" value="ECO:0007669"/>
    <property type="project" value="UniProtKB-KW"/>
</dbReference>
<dbReference type="PROSITE" id="PS01278">
    <property type="entry name" value="MTTASE_RADICAL"/>
    <property type="match status" value="1"/>
</dbReference>
<dbReference type="SMART" id="SM00729">
    <property type="entry name" value="Elp3"/>
    <property type="match status" value="1"/>
</dbReference>
<feature type="domain" description="TRAM" evidence="15">
    <location>
        <begin position="378"/>
        <end position="439"/>
    </location>
</feature>
<dbReference type="InterPro" id="IPR002792">
    <property type="entry name" value="TRAM_dom"/>
</dbReference>
<gene>
    <name evidence="14 18" type="primary">miaB</name>
    <name evidence="18" type="ORF">JQV55_12810</name>
</gene>
<feature type="binding site" evidence="14">
    <location>
        <position position="84"/>
    </location>
    <ligand>
        <name>[4Fe-4S] cluster</name>
        <dbReference type="ChEBI" id="CHEBI:49883"/>
        <label>1</label>
    </ligand>
</feature>
<keyword evidence="4 14" id="KW-0808">Transferase</keyword>
<comment type="catalytic activity">
    <reaction evidence="13">
        <text>N(6)-dimethylallyladenosine(37) in tRNA + (sulfur carrier)-SH + AH2 + 2 S-adenosyl-L-methionine = 2-methylsulfanyl-N(6)-dimethylallyladenosine(37) in tRNA + (sulfur carrier)-H + 5'-deoxyadenosine + L-methionine + A + S-adenosyl-L-homocysteine + 2 H(+)</text>
        <dbReference type="Rhea" id="RHEA:37067"/>
        <dbReference type="Rhea" id="RHEA-COMP:10375"/>
        <dbReference type="Rhea" id="RHEA-COMP:10376"/>
        <dbReference type="Rhea" id="RHEA-COMP:14737"/>
        <dbReference type="Rhea" id="RHEA-COMP:14739"/>
        <dbReference type="ChEBI" id="CHEBI:13193"/>
        <dbReference type="ChEBI" id="CHEBI:15378"/>
        <dbReference type="ChEBI" id="CHEBI:17319"/>
        <dbReference type="ChEBI" id="CHEBI:17499"/>
        <dbReference type="ChEBI" id="CHEBI:29917"/>
        <dbReference type="ChEBI" id="CHEBI:57844"/>
        <dbReference type="ChEBI" id="CHEBI:57856"/>
        <dbReference type="ChEBI" id="CHEBI:59789"/>
        <dbReference type="ChEBI" id="CHEBI:64428"/>
        <dbReference type="ChEBI" id="CHEBI:74415"/>
        <dbReference type="ChEBI" id="CHEBI:74417"/>
        <dbReference type="EC" id="2.8.4.3"/>
    </reaction>
    <physiologicalReaction direction="left-to-right" evidence="13">
        <dbReference type="Rhea" id="RHEA:37068"/>
    </physiologicalReaction>
</comment>
<name>A0AAE2VZH7_9RHOB</name>
<comment type="function">
    <text evidence="1 14">Catalyzes the methylthiolation of N6-(dimethylallyl)adenosine (i(6)A), leading to the formation of 2-methylthio-N6-(dimethylallyl)adenosine (ms(2)i(6)A) at position 37 in tRNAs that read codons beginning with uridine.</text>
</comment>
<dbReference type="NCBIfam" id="TIGR00089">
    <property type="entry name" value="MiaB/RimO family radical SAM methylthiotransferase"/>
    <property type="match status" value="1"/>
</dbReference>
<dbReference type="SUPFAM" id="SSF102114">
    <property type="entry name" value="Radical SAM enzymes"/>
    <property type="match status" value="1"/>
</dbReference>
<feature type="binding site" evidence="14">
    <location>
        <position position="163"/>
    </location>
    <ligand>
        <name>[4Fe-4S] cluster</name>
        <dbReference type="ChEBI" id="CHEBI:49883"/>
        <label>2</label>
        <note>4Fe-4S-S-AdoMet</note>
    </ligand>
</feature>
<keyword evidence="6 14" id="KW-0819">tRNA processing</keyword>
<feature type="domain" description="MTTase N-terminal" evidence="16">
    <location>
        <begin position="5"/>
        <end position="121"/>
    </location>
</feature>